<evidence type="ECO:0000256" key="3">
    <source>
        <dbReference type="ARBA" id="ARBA00023186"/>
    </source>
</evidence>
<dbReference type="InterPro" id="IPR029071">
    <property type="entry name" value="Ubiquitin-like_domsf"/>
</dbReference>
<evidence type="ECO:0000313" key="8">
    <source>
        <dbReference type="Proteomes" id="UP000676336"/>
    </source>
</evidence>
<feature type="compositionally biased region" description="Basic and acidic residues" evidence="5">
    <location>
        <begin position="135"/>
        <end position="153"/>
    </location>
</feature>
<comment type="subcellular location">
    <subcellularLocation>
        <location evidence="1">Cytoplasm</location>
    </subcellularLocation>
</comment>
<comment type="similarity">
    <text evidence="4">Belongs to the TBCB family.</text>
</comment>
<dbReference type="Gene3D" id="3.10.20.90">
    <property type="entry name" value="Phosphatidylinositol 3-kinase Catalytic Subunit, Chain A, domain 1"/>
    <property type="match status" value="1"/>
</dbReference>
<evidence type="ECO:0000256" key="2">
    <source>
        <dbReference type="ARBA" id="ARBA00022490"/>
    </source>
</evidence>
<dbReference type="GO" id="GO:0007021">
    <property type="term" value="P:tubulin complex assembly"/>
    <property type="evidence" value="ECO:0007669"/>
    <property type="project" value="InterPro"/>
</dbReference>
<dbReference type="FunFam" id="2.30.30.190:FF:000013">
    <property type="entry name" value="Tubulin-folding cofactor B"/>
    <property type="match status" value="1"/>
</dbReference>
<dbReference type="GO" id="GO:0031122">
    <property type="term" value="P:cytoplasmic microtubule organization"/>
    <property type="evidence" value="ECO:0007669"/>
    <property type="project" value="TreeGrafter"/>
</dbReference>
<gene>
    <name evidence="7" type="ORF">SMN809_LOCUS11296</name>
</gene>
<dbReference type="Proteomes" id="UP000676336">
    <property type="component" value="Unassembled WGS sequence"/>
</dbReference>
<dbReference type="InterPro" id="IPR000938">
    <property type="entry name" value="CAP-Gly_domain"/>
</dbReference>
<dbReference type="InterPro" id="IPR045172">
    <property type="entry name" value="TBCB_Ubl"/>
</dbReference>
<dbReference type="EMBL" id="CAJOBI010004046">
    <property type="protein sequence ID" value="CAF3989095.1"/>
    <property type="molecule type" value="Genomic_DNA"/>
</dbReference>
<dbReference type="InterPro" id="IPR000626">
    <property type="entry name" value="Ubiquitin-like_dom"/>
</dbReference>
<dbReference type="Pfam" id="PF01302">
    <property type="entry name" value="CAP_GLY"/>
    <property type="match status" value="1"/>
</dbReference>
<reference evidence="7" key="1">
    <citation type="submission" date="2021-02" db="EMBL/GenBank/DDBJ databases">
        <authorList>
            <person name="Nowell W R."/>
        </authorList>
    </citation>
    <scope>NUCLEOTIDE SEQUENCE</scope>
</reference>
<dbReference type="AlphaFoldDB" id="A0A8S2NDX6"/>
<dbReference type="SUPFAM" id="SSF54236">
    <property type="entry name" value="Ubiquitin-like"/>
    <property type="match status" value="1"/>
</dbReference>
<comment type="caution">
    <text evidence="7">The sequence shown here is derived from an EMBL/GenBank/DDBJ whole genome shotgun (WGS) entry which is preliminary data.</text>
</comment>
<sequence>MATADDMIEFNIKSNVVSSEAIRRFKRSIHIGELKNQLELITGAQSQSMKIHVHDERGTKLFDLDDDARVLGSYNVHSKMILQVEETNLKQANMFEDTTDVPKYELTPEEYATRKNTAKQFLLEHKIGKYNPAAQEEHARKEKEKEQHEQESANKINVNDRCEVMVPSQPTKRGTVMYKGDVHFKPGVWIGIRYDEPLGKNNGSVEGKKYFECVDKYGAFVRPSAVTVGDFPESHFPDEYADIEEFITNKVKEFNGRIRKIWPLDSRGNYKVDIGGSYRYCENIQRDHKKNGIYFIVNPIKKTYFQKCHDLQCYGFQSAIKYITKDPTTSSPHSLETNSNSNCSKCRKSLKPPSQISCERCGETFCEKCTNFCELCHDAVHCDRCFESCIECHDS</sequence>
<accession>A0A8S2NDX6</accession>
<evidence type="ECO:0000313" key="7">
    <source>
        <dbReference type="EMBL" id="CAF3989095.1"/>
    </source>
</evidence>
<dbReference type="Gene3D" id="2.30.30.190">
    <property type="entry name" value="CAP Gly-rich-like domain"/>
    <property type="match status" value="1"/>
</dbReference>
<evidence type="ECO:0000256" key="1">
    <source>
        <dbReference type="ARBA" id="ARBA00004496"/>
    </source>
</evidence>
<dbReference type="PROSITE" id="PS00845">
    <property type="entry name" value="CAP_GLY_1"/>
    <property type="match status" value="1"/>
</dbReference>
<evidence type="ECO:0000256" key="4">
    <source>
        <dbReference type="ARBA" id="ARBA00025779"/>
    </source>
</evidence>
<keyword evidence="3" id="KW-0143">Chaperone</keyword>
<organism evidence="7 8">
    <name type="scientific">Rotaria magnacalcarata</name>
    <dbReference type="NCBI Taxonomy" id="392030"/>
    <lineage>
        <taxon>Eukaryota</taxon>
        <taxon>Metazoa</taxon>
        <taxon>Spiralia</taxon>
        <taxon>Gnathifera</taxon>
        <taxon>Rotifera</taxon>
        <taxon>Eurotatoria</taxon>
        <taxon>Bdelloidea</taxon>
        <taxon>Philodinida</taxon>
        <taxon>Philodinidae</taxon>
        <taxon>Rotaria</taxon>
    </lineage>
</organism>
<dbReference type="GO" id="GO:0005634">
    <property type="term" value="C:nucleus"/>
    <property type="evidence" value="ECO:0007669"/>
    <property type="project" value="TreeGrafter"/>
</dbReference>
<dbReference type="GO" id="GO:0005829">
    <property type="term" value="C:cytosol"/>
    <property type="evidence" value="ECO:0007669"/>
    <property type="project" value="UniProtKB-ARBA"/>
</dbReference>
<evidence type="ECO:0000259" key="6">
    <source>
        <dbReference type="PROSITE" id="PS50245"/>
    </source>
</evidence>
<evidence type="ECO:0000256" key="5">
    <source>
        <dbReference type="SAM" id="MobiDB-lite"/>
    </source>
</evidence>
<dbReference type="InterPro" id="IPR036859">
    <property type="entry name" value="CAP-Gly_dom_sf"/>
</dbReference>
<feature type="domain" description="CAP-Gly" evidence="6">
    <location>
        <begin position="180"/>
        <end position="222"/>
    </location>
</feature>
<name>A0A8S2NDX6_9BILA</name>
<dbReference type="GO" id="GO:0043014">
    <property type="term" value="F:alpha-tubulin binding"/>
    <property type="evidence" value="ECO:0007669"/>
    <property type="project" value="InterPro"/>
</dbReference>
<dbReference type="GO" id="GO:0035371">
    <property type="term" value="C:microtubule plus-end"/>
    <property type="evidence" value="ECO:0007669"/>
    <property type="project" value="TreeGrafter"/>
</dbReference>
<dbReference type="PANTHER" id="PTHR18916:SF85">
    <property type="entry name" value="TUBULIN-FOLDING COFACTOR B"/>
    <property type="match status" value="1"/>
</dbReference>
<proteinExistence type="inferred from homology"/>
<dbReference type="CDD" id="cd01789">
    <property type="entry name" value="Ubl_TBCB"/>
    <property type="match status" value="1"/>
</dbReference>
<dbReference type="SUPFAM" id="SSF74924">
    <property type="entry name" value="Cap-Gly domain"/>
    <property type="match status" value="1"/>
</dbReference>
<dbReference type="PANTHER" id="PTHR18916">
    <property type="entry name" value="DYNACTIN 1-RELATED MICROTUBULE-BINDING"/>
    <property type="match status" value="1"/>
</dbReference>
<dbReference type="SMART" id="SM01052">
    <property type="entry name" value="CAP_GLY"/>
    <property type="match status" value="1"/>
</dbReference>
<dbReference type="Pfam" id="PF14560">
    <property type="entry name" value="Ubiquitin_2"/>
    <property type="match status" value="1"/>
</dbReference>
<protein>
    <recommendedName>
        <fullName evidence="6">CAP-Gly domain-containing protein</fullName>
    </recommendedName>
</protein>
<dbReference type="GO" id="GO:0007023">
    <property type="term" value="P:post-chaperonin tubulin folding pathway"/>
    <property type="evidence" value="ECO:0007669"/>
    <property type="project" value="InterPro"/>
</dbReference>
<feature type="region of interest" description="Disordered" evidence="5">
    <location>
        <begin position="134"/>
        <end position="153"/>
    </location>
</feature>
<dbReference type="GO" id="GO:0051010">
    <property type="term" value="F:microtubule plus-end binding"/>
    <property type="evidence" value="ECO:0007669"/>
    <property type="project" value="TreeGrafter"/>
</dbReference>
<dbReference type="PROSITE" id="PS50245">
    <property type="entry name" value="CAP_GLY_2"/>
    <property type="match status" value="1"/>
</dbReference>
<keyword evidence="2" id="KW-0963">Cytoplasm</keyword>
<dbReference type="GO" id="GO:0005938">
    <property type="term" value="C:cell cortex"/>
    <property type="evidence" value="ECO:0007669"/>
    <property type="project" value="TreeGrafter"/>
</dbReference>
<dbReference type="Pfam" id="PF03121">
    <property type="entry name" value="Herpes_UL52"/>
    <property type="match status" value="1"/>
</dbReference>